<gene>
    <name evidence="1" type="ORF">RPERSI_LOCUS35902</name>
</gene>
<proteinExistence type="predicted"/>
<dbReference type="EMBL" id="CAJVQC010168836">
    <property type="protein sequence ID" value="CAG8850053.1"/>
    <property type="molecule type" value="Genomic_DNA"/>
</dbReference>
<sequence length="46" mass="5417">MAPKSTSTQRLKVTWLQRRLQTTALESHNNCNSFNNSTRITQRLQR</sequence>
<keyword evidence="2" id="KW-1185">Reference proteome</keyword>
<accession>A0ACA9SVE9</accession>
<comment type="caution">
    <text evidence="1">The sequence shown here is derived from an EMBL/GenBank/DDBJ whole genome shotgun (WGS) entry which is preliminary data.</text>
</comment>
<evidence type="ECO:0000313" key="2">
    <source>
        <dbReference type="Proteomes" id="UP000789920"/>
    </source>
</evidence>
<protein>
    <submittedName>
        <fullName evidence="1">26258_t:CDS:1</fullName>
    </submittedName>
</protein>
<reference evidence="1" key="1">
    <citation type="submission" date="2021-06" db="EMBL/GenBank/DDBJ databases">
        <authorList>
            <person name="Kallberg Y."/>
            <person name="Tangrot J."/>
            <person name="Rosling A."/>
        </authorList>
    </citation>
    <scope>NUCLEOTIDE SEQUENCE</scope>
    <source>
        <strain evidence="1">MA461A</strain>
    </source>
</reference>
<dbReference type="Proteomes" id="UP000789920">
    <property type="component" value="Unassembled WGS sequence"/>
</dbReference>
<name>A0ACA9SVE9_9GLOM</name>
<evidence type="ECO:0000313" key="1">
    <source>
        <dbReference type="EMBL" id="CAG8850053.1"/>
    </source>
</evidence>
<organism evidence="1 2">
    <name type="scientific">Racocetra persica</name>
    <dbReference type="NCBI Taxonomy" id="160502"/>
    <lineage>
        <taxon>Eukaryota</taxon>
        <taxon>Fungi</taxon>
        <taxon>Fungi incertae sedis</taxon>
        <taxon>Mucoromycota</taxon>
        <taxon>Glomeromycotina</taxon>
        <taxon>Glomeromycetes</taxon>
        <taxon>Diversisporales</taxon>
        <taxon>Gigasporaceae</taxon>
        <taxon>Racocetra</taxon>
    </lineage>
</organism>